<sequence>MKEQKKIKDDLITASLPNSMFWVHLDNEDVILDYIFEKIRRNSIQILPEGLR</sequence>
<gene>
    <name evidence="6" type="primary">infA</name>
</gene>
<dbReference type="RefSeq" id="YP_009568078.1">
    <property type="nucleotide sequence ID" value="NC_041240.1"/>
</dbReference>
<keyword evidence="4 6" id="KW-0396">Initiation factor</keyword>
<dbReference type="SUPFAM" id="SSF50249">
    <property type="entry name" value="Nucleic acid-binding proteins"/>
    <property type="match status" value="1"/>
</dbReference>
<evidence type="ECO:0000256" key="2">
    <source>
        <dbReference type="ARBA" id="ARBA00010939"/>
    </source>
</evidence>
<dbReference type="AlphaFoldDB" id="A0A411L0W5"/>
<protein>
    <submittedName>
        <fullName evidence="6">Translation initiation factor 1</fullName>
    </submittedName>
</protein>
<name>A0A411L0W5_9CARY</name>
<dbReference type="Gene3D" id="2.40.50.140">
    <property type="entry name" value="Nucleic acid-binding proteins"/>
    <property type="match status" value="1"/>
</dbReference>
<comment type="subunit">
    <text evidence="3">Component of the 30S ribosomal translation pre-initiation complex which assembles on the 30S ribosome in the order IF-2 and IF-3, IF-1 and N-formylmethionyl-tRNA(fMet); mRNA recruitment can occur at any time during PIC assembly.</text>
</comment>
<evidence type="ECO:0000256" key="5">
    <source>
        <dbReference type="ARBA" id="ARBA00022917"/>
    </source>
</evidence>
<dbReference type="PANTHER" id="PTHR33370">
    <property type="entry name" value="TRANSLATION INITIATION FACTOR IF-1, CHLOROPLASTIC"/>
    <property type="match status" value="1"/>
</dbReference>
<dbReference type="GO" id="GO:0043022">
    <property type="term" value="F:ribosome binding"/>
    <property type="evidence" value="ECO:0007669"/>
    <property type="project" value="TreeGrafter"/>
</dbReference>
<dbReference type="InterPro" id="IPR012340">
    <property type="entry name" value="NA-bd_OB-fold"/>
</dbReference>
<dbReference type="GO" id="GO:0003743">
    <property type="term" value="F:translation initiation factor activity"/>
    <property type="evidence" value="ECO:0007669"/>
    <property type="project" value="UniProtKB-KW"/>
</dbReference>
<evidence type="ECO:0000256" key="3">
    <source>
        <dbReference type="ARBA" id="ARBA00011599"/>
    </source>
</evidence>
<evidence type="ECO:0000256" key="1">
    <source>
        <dbReference type="ARBA" id="ARBA00003935"/>
    </source>
</evidence>
<dbReference type="GO" id="GO:0005829">
    <property type="term" value="C:cytosol"/>
    <property type="evidence" value="ECO:0007669"/>
    <property type="project" value="TreeGrafter"/>
</dbReference>
<dbReference type="GeneID" id="39411212"/>
<dbReference type="PANTHER" id="PTHR33370:SF1">
    <property type="entry name" value="TRANSLATION INITIATION FACTOR IF-1, CHLOROPLASTIC"/>
    <property type="match status" value="1"/>
</dbReference>
<geneLocation type="plastid" evidence="6"/>
<dbReference type="EMBL" id="MK330003">
    <property type="protein sequence ID" value="QBE85971.1"/>
    <property type="molecule type" value="Genomic_DNA"/>
</dbReference>
<evidence type="ECO:0000256" key="4">
    <source>
        <dbReference type="ARBA" id="ARBA00022540"/>
    </source>
</evidence>
<accession>A0A411L0W5</accession>
<keyword evidence="5" id="KW-0648">Protein biosynthesis</keyword>
<dbReference type="InterPro" id="IPR004368">
    <property type="entry name" value="TIF_IF1"/>
</dbReference>
<comment type="similarity">
    <text evidence="2">Belongs to the IF-1 family.</text>
</comment>
<evidence type="ECO:0000313" key="6">
    <source>
        <dbReference type="EMBL" id="QBE85971.1"/>
    </source>
</evidence>
<keyword evidence="6" id="KW-0934">Plastid</keyword>
<reference evidence="6" key="1">
    <citation type="journal article" date="2019" name="Mol. Phylogenet. Evol.">
        <title>Plastid phylogenomic insights into the evolution of Caryophyllales.</title>
        <authorList>
            <person name="Yao G."/>
            <person name="Jin J.J."/>
            <person name="Li H.T."/>
            <person name="Yang J.B."/>
            <person name="Shiva Mandala V."/>
            <person name="Croley M."/>
            <person name="Mostow R."/>
            <person name="Douglas N.A."/>
            <person name="Chase M.W."/>
            <person name="Christenhusz M.J."/>
            <person name="Soltis D.E."/>
            <person name="Soltis P.S."/>
            <person name="Smith S.A."/>
            <person name="Brockington S.F."/>
            <person name="Moore M.J."/>
            <person name="Yi T.S."/>
            <person name="Li D.Z."/>
        </authorList>
    </citation>
    <scope>NUCLEOTIDE SEQUENCE</scope>
</reference>
<comment type="function">
    <text evidence="1">One of the essential components for the initiation of protein synthesis. Stabilizes the binding of IF-2 and IF-3 on the 30S subunit to which N-formylmethionyl-tRNA(fMet) subsequently binds. Helps modulate mRNA selection, yielding the 30S pre-initiation complex (PIC). Upon addition of the 50S ribosomal subunit IF-1, IF-2 and IF-3 are released leaving the mature 70S translation initiation complex.</text>
</comment>
<proteinExistence type="inferred from homology"/>
<organism evidence="6">
    <name type="scientific">Spergula arvensis</name>
    <dbReference type="NCBI Taxonomy" id="325515"/>
    <lineage>
        <taxon>Eukaryota</taxon>
        <taxon>Viridiplantae</taxon>
        <taxon>Streptophyta</taxon>
        <taxon>Embryophyta</taxon>
        <taxon>Tracheophyta</taxon>
        <taxon>Spermatophyta</taxon>
        <taxon>Magnoliopsida</taxon>
        <taxon>eudicotyledons</taxon>
        <taxon>Gunneridae</taxon>
        <taxon>Pentapetalae</taxon>
        <taxon>Caryophyllales</taxon>
        <taxon>Caryophyllaceae</taxon>
        <taxon>Sperguleae</taxon>
        <taxon>Spergula</taxon>
    </lineage>
</organism>